<dbReference type="SUPFAM" id="SSF56059">
    <property type="entry name" value="Glutathione synthetase ATP-binding domain-like"/>
    <property type="match status" value="1"/>
</dbReference>
<dbReference type="GO" id="GO:0005524">
    <property type="term" value="F:ATP binding"/>
    <property type="evidence" value="ECO:0007669"/>
    <property type="project" value="UniProtKB-UniRule"/>
</dbReference>
<evidence type="ECO:0000256" key="13">
    <source>
        <dbReference type="RuleBase" id="RU365063"/>
    </source>
</evidence>
<protein>
    <recommendedName>
        <fullName evidence="4 13">Biotin carboxylase</fullName>
        <ecNumber evidence="4 13">6.3.4.14</ecNumber>
    </recommendedName>
    <alternativeName>
        <fullName evidence="13">Acetyl-coenzyme A carboxylase biotin carboxylase subunit A</fullName>
    </alternativeName>
</protein>
<dbReference type="InterPro" id="IPR005479">
    <property type="entry name" value="CPAse_ATP-bd"/>
</dbReference>
<accession>A0A6N8U639</accession>
<comment type="catalytic activity">
    <reaction evidence="11 13">
        <text>N(6)-biotinyl-L-lysyl-[protein] + hydrogencarbonate + ATP = N(6)-carboxybiotinyl-L-lysyl-[protein] + ADP + phosphate + H(+)</text>
        <dbReference type="Rhea" id="RHEA:13501"/>
        <dbReference type="Rhea" id="RHEA-COMP:10505"/>
        <dbReference type="Rhea" id="RHEA-COMP:10506"/>
        <dbReference type="ChEBI" id="CHEBI:15378"/>
        <dbReference type="ChEBI" id="CHEBI:17544"/>
        <dbReference type="ChEBI" id="CHEBI:30616"/>
        <dbReference type="ChEBI" id="CHEBI:43474"/>
        <dbReference type="ChEBI" id="CHEBI:83144"/>
        <dbReference type="ChEBI" id="CHEBI:83145"/>
        <dbReference type="ChEBI" id="CHEBI:456216"/>
        <dbReference type="EC" id="6.3.4.14"/>
    </reaction>
</comment>
<evidence type="ECO:0000256" key="9">
    <source>
        <dbReference type="ARBA" id="ARBA00022842"/>
    </source>
</evidence>
<evidence type="ECO:0000259" key="14">
    <source>
        <dbReference type="PROSITE" id="PS50975"/>
    </source>
</evidence>
<dbReference type="InterPro" id="IPR004549">
    <property type="entry name" value="Acetyl_CoA_COase_biotin_COase"/>
</dbReference>
<comment type="subunit">
    <text evidence="3 13">Acetyl-CoA carboxylase is a heterohexamer of biotin carboxyl carrier protein, biotin carboxylase and the two subunits of carboxyl transferase in a 2:2 complex.</text>
</comment>
<dbReference type="NCBIfam" id="NF006367">
    <property type="entry name" value="PRK08591.1"/>
    <property type="match status" value="1"/>
</dbReference>
<dbReference type="Pfam" id="PF02785">
    <property type="entry name" value="Biotin_carb_C"/>
    <property type="match status" value="1"/>
</dbReference>
<evidence type="ECO:0000256" key="12">
    <source>
        <dbReference type="PROSITE-ProRule" id="PRU00409"/>
    </source>
</evidence>
<dbReference type="UniPathway" id="UPA00655">
    <property type="reaction ID" value="UER00711"/>
</dbReference>
<evidence type="ECO:0000256" key="6">
    <source>
        <dbReference type="ARBA" id="ARBA00022723"/>
    </source>
</evidence>
<sequence length="468" mass="51727">MERVSSTISRSFPSSQRRTSVKKVLIANRGEIAVRIIRTLKEMDLHSVAVYSTADRNSLHVALADESICIGPAKSSDSYLDFESIAAAIEVSGADAVHPGYGFLSESEAFARRMEEIGVTFIGPTSDTISRMGDKAMARQTMKEAGVPVIPGSDGVIDSFEEVEKVAEDIGYPLVIKAVSGGGGKGMRFVHEPAQLEKQYKDAKKEAKNAFGDDRIYIEKFIERARHIEVQVVGDGQGNAIHLYERDCSIQRNNQKLIEEAPAAILDDASRKDITERTAEAVAKLGYRGAGTVEYLYVESEDAFYFIEMNTRIQVEHTISEEITGVDIVRLQLEVAKEEVLTLTQDDIAINGFAIECRINAENPADNFMPAPGPIDTLHFGMGQGVRIDSHVYPGYAVPPHYDSMIAKIIVHAHSREAAIGKMMHVLDETVIGPVETNLDFQHYLMNHPNYQSNTVDIKFLLNNHIIE</sequence>
<dbReference type="NCBIfam" id="TIGR00514">
    <property type="entry name" value="accC"/>
    <property type="match status" value="1"/>
</dbReference>
<dbReference type="Proteomes" id="UP000436284">
    <property type="component" value="Unassembled WGS sequence"/>
</dbReference>
<evidence type="ECO:0000256" key="4">
    <source>
        <dbReference type="ARBA" id="ARBA00013263"/>
    </source>
</evidence>
<keyword evidence="6" id="KW-0479">Metal-binding</keyword>
<keyword evidence="8 12" id="KW-0067">ATP-binding</keyword>
<evidence type="ECO:0000256" key="2">
    <source>
        <dbReference type="ARBA" id="ARBA00004956"/>
    </source>
</evidence>
<dbReference type="PROSITE" id="PS00867">
    <property type="entry name" value="CPSASE_2"/>
    <property type="match status" value="1"/>
</dbReference>
<dbReference type="SUPFAM" id="SSF51246">
    <property type="entry name" value="Rudiment single hybrid motif"/>
    <property type="match status" value="1"/>
</dbReference>
<comment type="pathway">
    <text evidence="2 13">Lipid metabolism; malonyl-CoA biosynthesis; malonyl-CoA from acetyl-CoA: step 1/1.</text>
</comment>
<keyword evidence="7 12" id="KW-0547">Nucleotide-binding</keyword>
<keyword evidence="13" id="KW-0275">Fatty acid biosynthesis</keyword>
<keyword evidence="9" id="KW-0460">Magnesium</keyword>
<dbReference type="OrthoDB" id="9807469at2"/>
<dbReference type="InterPro" id="IPR011761">
    <property type="entry name" value="ATP-grasp"/>
</dbReference>
<proteinExistence type="predicted"/>
<evidence type="ECO:0000256" key="3">
    <source>
        <dbReference type="ARBA" id="ARBA00011750"/>
    </source>
</evidence>
<keyword evidence="13" id="KW-0276">Fatty acid metabolism</keyword>
<dbReference type="GO" id="GO:2001295">
    <property type="term" value="P:malonyl-CoA biosynthetic process"/>
    <property type="evidence" value="ECO:0007669"/>
    <property type="project" value="UniProtKB-UniPathway"/>
</dbReference>
<dbReference type="PROSITE" id="PS50975">
    <property type="entry name" value="ATP_GRASP"/>
    <property type="match status" value="1"/>
</dbReference>
<dbReference type="InterPro" id="IPR005482">
    <property type="entry name" value="Biotin_COase_C"/>
</dbReference>
<dbReference type="GO" id="GO:0004075">
    <property type="term" value="F:biotin carboxylase activity"/>
    <property type="evidence" value="ECO:0007669"/>
    <property type="project" value="UniProtKB-EC"/>
</dbReference>
<dbReference type="RefSeq" id="WP_160657515.1">
    <property type="nucleotide sequence ID" value="NZ_JBHRWU010000001.1"/>
</dbReference>
<dbReference type="GO" id="GO:0006633">
    <property type="term" value="P:fatty acid biosynthetic process"/>
    <property type="evidence" value="ECO:0007669"/>
    <property type="project" value="UniProtKB-KW"/>
</dbReference>
<dbReference type="InterPro" id="IPR005481">
    <property type="entry name" value="BC-like_N"/>
</dbReference>
<evidence type="ECO:0000256" key="7">
    <source>
        <dbReference type="ARBA" id="ARBA00022741"/>
    </source>
</evidence>
<dbReference type="FunFam" id="3.30.1490.20:FF:000018">
    <property type="entry name" value="Biotin carboxylase"/>
    <property type="match status" value="1"/>
</dbReference>
<dbReference type="PROSITE" id="PS50979">
    <property type="entry name" value="BC"/>
    <property type="match status" value="1"/>
</dbReference>
<evidence type="ECO:0000256" key="5">
    <source>
        <dbReference type="ARBA" id="ARBA00022598"/>
    </source>
</evidence>
<comment type="caution">
    <text evidence="16">The sequence shown here is derived from an EMBL/GenBank/DDBJ whole genome shotgun (WGS) entry which is preliminary data.</text>
</comment>
<dbReference type="InterPro" id="IPR051602">
    <property type="entry name" value="ACC_Biotin_Carboxylase"/>
</dbReference>
<name>A0A6N8U639_9STAP</name>
<feature type="domain" description="Biotin carboxylation" evidence="15">
    <location>
        <begin position="20"/>
        <end position="466"/>
    </location>
</feature>
<organism evidence="16 17">
    <name type="scientific">Salinicoccus hispanicus</name>
    <dbReference type="NCBI Taxonomy" id="157225"/>
    <lineage>
        <taxon>Bacteria</taxon>
        <taxon>Bacillati</taxon>
        <taxon>Bacillota</taxon>
        <taxon>Bacilli</taxon>
        <taxon>Bacillales</taxon>
        <taxon>Staphylococcaceae</taxon>
        <taxon>Salinicoccus</taxon>
    </lineage>
</organism>
<dbReference type="InterPro" id="IPR016185">
    <property type="entry name" value="PreATP-grasp_dom_sf"/>
</dbReference>
<dbReference type="Pfam" id="PF00289">
    <property type="entry name" value="Biotin_carb_N"/>
    <property type="match status" value="1"/>
</dbReference>
<evidence type="ECO:0000313" key="16">
    <source>
        <dbReference type="EMBL" id="MXQ51985.1"/>
    </source>
</evidence>
<keyword evidence="13" id="KW-0443">Lipid metabolism</keyword>
<evidence type="ECO:0000256" key="1">
    <source>
        <dbReference type="ARBA" id="ARBA00003761"/>
    </source>
</evidence>
<evidence type="ECO:0000256" key="8">
    <source>
        <dbReference type="ARBA" id="ARBA00022840"/>
    </source>
</evidence>
<evidence type="ECO:0000256" key="11">
    <source>
        <dbReference type="ARBA" id="ARBA00048600"/>
    </source>
</evidence>
<feature type="domain" description="ATP-grasp" evidence="14">
    <location>
        <begin position="139"/>
        <end position="337"/>
    </location>
</feature>
<dbReference type="AlphaFoldDB" id="A0A6N8U639"/>
<dbReference type="Gene3D" id="3.30.470.20">
    <property type="entry name" value="ATP-grasp fold, B domain"/>
    <property type="match status" value="1"/>
</dbReference>
<dbReference type="InterPro" id="IPR011764">
    <property type="entry name" value="Biotin_carboxylation_dom"/>
</dbReference>
<dbReference type="SMART" id="SM00878">
    <property type="entry name" value="Biotin_carb_C"/>
    <property type="match status" value="1"/>
</dbReference>
<keyword evidence="13" id="KW-0444">Lipid biosynthesis</keyword>
<keyword evidence="17" id="KW-1185">Reference proteome</keyword>
<dbReference type="PANTHER" id="PTHR48095">
    <property type="entry name" value="PYRUVATE CARBOXYLASE SUBUNIT A"/>
    <property type="match status" value="1"/>
</dbReference>
<dbReference type="EMBL" id="WUUK01000005">
    <property type="protein sequence ID" value="MXQ51985.1"/>
    <property type="molecule type" value="Genomic_DNA"/>
</dbReference>
<evidence type="ECO:0000259" key="15">
    <source>
        <dbReference type="PROSITE" id="PS50979"/>
    </source>
</evidence>
<evidence type="ECO:0000256" key="10">
    <source>
        <dbReference type="ARBA" id="ARBA00023267"/>
    </source>
</evidence>
<reference evidence="16 17" key="1">
    <citation type="submission" date="2019-12" db="EMBL/GenBank/DDBJ databases">
        <title>Salinicoccus cyprini sp. nov., isolated from gastro-intestinal tract of mirror carp, Cyprinus carpio var. specularis, collected from Gobind Sagar Reservoir, Himachal Pradesh, India.</title>
        <authorList>
            <person name="Talwar C."/>
            <person name="Singh A.K."/>
            <person name="Lal R."/>
            <person name="Negi R.K."/>
        </authorList>
    </citation>
    <scope>NUCLEOTIDE SEQUENCE [LARGE SCALE GENOMIC DNA]</scope>
    <source>
        <strain evidence="16 17">J-82</strain>
    </source>
</reference>
<gene>
    <name evidence="16" type="primary">accC</name>
    <name evidence="16" type="ORF">GQ671_11985</name>
</gene>
<keyword evidence="5 13" id="KW-0436">Ligase</keyword>
<dbReference type="InterPro" id="IPR011054">
    <property type="entry name" value="Rudment_hybrid_motif"/>
</dbReference>
<dbReference type="GO" id="GO:0046872">
    <property type="term" value="F:metal ion binding"/>
    <property type="evidence" value="ECO:0007669"/>
    <property type="project" value="UniProtKB-KW"/>
</dbReference>
<dbReference type="FunFam" id="3.40.50.20:FF:000010">
    <property type="entry name" value="Propionyl-CoA carboxylase subunit alpha"/>
    <property type="match status" value="1"/>
</dbReference>
<dbReference type="Pfam" id="PF02786">
    <property type="entry name" value="CPSase_L_D2"/>
    <property type="match status" value="1"/>
</dbReference>
<keyword evidence="10 13" id="KW-0092">Biotin</keyword>
<dbReference type="SUPFAM" id="SSF52440">
    <property type="entry name" value="PreATP-grasp domain"/>
    <property type="match status" value="1"/>
</dbReference>
<evidence type="ECO:0000313" key="17">
    <source>
        <dbReference type="Proteomes" id="UP000436284"/>
    </source>
</evidence>
<dbReference type="PANTHER" id="PTHR48095:SF2">
    <property type="entry name" value="BIOTIN CARBOXYLASE, CHLOROPLASTIC"/>
    <property type="match status" value="1"/>
</dbReference>
<comment type="function">
    <text evidence="1 13">This protein is a component of the acetyl coenzyme A carboxylase complex; first, biotin carboxylase catalyzes the carboxylation of the carrier protein and then the transcarboxylase transfers the carboxyl group to form malonyl-CoA.</text>
</comment>
<dbReference type="EC" id="6.3.4.14" evidence="4 13"/>